<comment type="caution">
    <text evidence="3">The sequence shown here is derived from an EMBL/GenBank/DDBJ whole genome shotgun (WGS) entry which is preliminary data.</text>
</comment>
<accession>A0ABX1G9V6</accession>
<gene>
    <name evidence="3" type="ORF">HED64_15930</name>
</gene>
<proteinExistence type="predicted"/>
<keyword evidence="2" id="KW-0812">Transmembrane</keyword>
<evidence type="ECO:0000256" key="2">
    <source>
        <dbReference type="SAM" id="Phobius"/>
    </source>
</evidence>
<evidence type="ECO:0000313" key="3">
    <source>
        <dbReference type="EMBL" id="NKG22187.1"/>
    </source>
</evidence>
<keyword evidence="2" id="KW-0472">Membrane</keyword>
<protein>
    <submittedName>
        <fullName evidence="3">Uncharacterized protein</fullName>
    </submittedName>
</protein>
<feature type="region of interest" description="Disordered" evidence="1">
    <location>
        <begin position="86"/>
        <end position="108"/>
    </location>
</feature>
<evidence type="ECO:0000256" key="1">
    <source>
        <dbReference type="SAM" id="MobiDB-lite"/>
    </source>
</evidence>
<evidence type="ECO:0000313" key="4">
    <source>
        <dbReference type="Proteomes" id="UP000746595"/>
    </source>
</evidence>
<reference evidence="3 4" key="1">
    <citation type="submission" date="2020-04" db="EMBL/GenBank/DDBJ databases">
        <title>Paeniglutamicibacter sp. ANT13_2, a novel actinomycete isolated from sediment in Antarctica.</title>
        <authorList>
            <person name="Sakdapetsiri C."/>
            <person name="Pinyakong O."/>
        </authorList>
    </citation>
    <scope>NUCLEOTIDE SEQUENCE [LARGE SCALE GENOMIC DNA]</scope>
    <source>
        <strain evidence="3 4">ANT13_2</strain>
    </source>
</reference>
<dbReference type="Proteomes" id="UP000746595">
    <property type="component" value="Unassembled WGS sequence"/>
</dbReference>
<dbReference type="EMBL" id="JAAWVT010000009">
    <property type="protein sequence ID" value="NKG22187.1"/>
    <property type="molecule type" value="Genomic_DNA"/>
</dbReference>
<sequence>MSKHIANTTQGAHPWRATFRTVLVALIALAATAEVIYAAIAQGDPGGATGGAAVALGIAGALTRVLAVPAVDAFLVRFVPWLSAAGRAEPDAEPDEPESIPGTTLDLGAEEQLLYEPEQYEK</sequence>
<dbReference type="RefSeq" id="WP_168152978.1">
    <property type="nucleotide sequence ID" value="NZ_JAAWVT010000009.1"/>
</dbReference>
<name>A0ABX1G9V6_9MICC</name>
<organism evidence="3 4">
    <name type="scientific">Paeniglutamicibacter terrestris</name>
    <dbReference type="NCBI Taxonomy" id="2723403"/>
    <lineage>
        <taxon>Bacteria</taxon>
        <taxon>Bacillati</taxon>
        <taxon>Actinomycetota</taxon>
        <taxon>Actinomycetes</taxon>
        <taxon>Micrococcales</taxon>
        <taxon>Micrococcaceae</taxon>
        <taxon>Paeniglutamicibacter</taxon>
    </lineage>
</organism>
<feature type="transmembrane region" description="Helical" evidence="2">
    <location>
        <begin position="52"/>
        <end position="75"/>
    </location>
</feature>
<keyword evidence="4" id="KW-1185">Reference proteome</keyword>
<keyword evidence="2" id="KW-1133">Transmembrane helix</keyword>
<feature type="transmembrane region" description="Helical" evidence="2">
    <location>
        <begin position="21"/>
        <end position="40"/>
    </location>
</feature>